<dbReference type="PRINTS" id="PR00719">
    <property type="entry name" value="LMWPTPASE"/>
</dbReference>
<dbReference type="InterPro" id="IPR023485">
    <property type="entry name" value="Ptyr_pPase"/>
</dbReference>
<keyword evidence="9" id="KW-1185">Reference proteome</keyword>
<feature type="domain" description="Phosphotyrosine protein phosphatase I" evidence="7">
    <location>
        <begin position="2"/>
        <end position="147"/>
    </location>
</feature>
<name>A0A347WMU2_9LACT</name>
<feature type="active site" description="Proton donor" evidence="6">
    <location>
        <position position="123"/>
    </location>
</feature>
<feature type="active site" description="Nucleophile" evidence="6">
    <location>
        <position position="8"/>
    </location>
</feature>
<sequence length="154" mass="16995">MIKVLFVCLGNICRSPMAEAVFREKVQEAGLSERISIDSAATSTWEHGNPVHHGTVKRLAQEGISTEGMYSRTLDETDLDADYIIGMDESNMANIERFLAGSGTEAVVKPFLAFAGEERDILDPYYTGDFETTYQDVLAASTALLEHIQSEHFA</sequence>
<dbReference type="SMART" id="SM00226">
    <property type="entry name" value="LMWPc"/>
    <property type="match status" value="1"/>
</dbReference>
<evidence type="ECO:0000256" key="1">
    <source>
        <dbReference type="ARBA" id="ARBA00011063"/>
    </source>
</evidence>
<evidence type="ECO:0000313" key="9">
    <source>
        <dbReference type="Proteomes" id="UP000263232"/>
    </source>
</evidence>
<evidence type="ECO:0000256" key="2">
    <source>
        <dbReference type="ARBA" id="ARBA00013064"/>
    </source>
</evidence>
<dbReference type="RefSeq" id="WP_118991258.1">
    <property type="nucleotide sequence ID" value="NZ_CP023434.1"/>
</dbReference>
<reference evidence="8 9" key="1">
    <citation type="submission" date="2017-09" db="EMBL/GenBank/DDBJ databases">
        <title>Complete genome sequence of Oxytococcus suis strain ZY16052.</title>
        <authorList>
            <person name="Li F."/>
        </authorList>
    </citation>
    <scope>NUCLEOTIDE SEQUENCE [LARGE SCALE GENOMIC DNA]</scope>
    <source>
        <strain evidence="8 9">ZY16052</strain>
    </source>
</reference>
<gene>
    <name evidence="8" type="ORF">CL176_10570</name>
</gene>
<dbReference type="AlphaFoldDB" id="A0A347WMU2"/>
<dbReference type="Proteomes" id="UP000263232">
    <property type="component" value="Chromosome"/>
</dbReference>
<evidence type="ECO:0000313" key="8">
    <source>
        <dbReference type="EMBL" id="AXY26399.1"/>
    </source>
</evidence>
<comment type="catalytic activity">
    <reaction evidence="5">
        <text>O-phospho-L-tyrosyl-[protein] + H2O = L-tyrosyl-[protein] + phosphate</text>
        <dbReference type="Rhea" id="RHEA:10684"/>
        <dbReference type="Rhea" id="RHEA-COMP:10136"/>
        <dbReference type="Rhea" id="RHEA-COMP:20101"/>
        <dbReference type="ChEBI" id="CHEBI:15377"/>
        <dbReference type="ChEBI" id="CHEBI:43474"/>
        <dbReference type="ChEBI" id="CHEBI:46858"/>
        <dbReference type="ChEBI" id="CHEBI:61978"/>
        <dbReference type="EC" id="3.1.3.48"/>
    </reaction>
</comment>
<dbReference type="InterPro" id="IPR050438">
    <property type="entry name" value="LMW_PTPase"/>
</dbReference>
<keyword evidence="3" id="KW-0378">Hydrolase</keyword>
<evidence type="ECO:0000256" key="5">
    <source>
        <dbReference type="ARBA" id="ARBA00051722"/>
    </source>
</evidence>
<keyword evidence="4" id="KW-0904">Protein phosphatase</keyword>
<dbReference type="SUPFAM" id="SSF52788">
    <property type="entry name" value="Phosphotyrosine protein phosphatases I"/>
    <property type="match status" value="1"/>
</dbReference>
<dbReference type="CDD" id="cd16343">
    <property type="entry name" value="LMWPTP"/>
    <property type="match status" value="1"/>
</dbReference>
<dbReference type="Gene3D" id="3.40.50.2300">
    <property type="match status" value="1"/>
</dbReference>
<dbReference type="KEGG" id="abae:CL176_10570"/>
<comment type="similarity">
    <text evidence="1">Belongs to the low molecular weight phosphotyrosine protein phosphatase family.</text>
</comment>
<dbReference type="EC" id="3.1.3.48" evidence="2"/>
<dbReference type="Pfam" id="PF01451">
    <property type="entry name" value="LMWPc"/>
    <property type="match status" value="1"/>
</dbReference>
<dbReference type="PANTHER" id="PTHR11717">
    <property type="entry name" value="LOW MOLECULAR WEIGHT PROTEIN TYROSINE PHOSPHATASE"/>
    <property type="match status" value="1"/>
</dbReference>
<dbReference type="InterPro" id="IPR036196">
    <property type="entry name" value="Ptyr_pPase_sf"/>
</dbReference>
<dbReference type="EMBL" id="CP023434">
    <property type="protein sequence ID" value="AXY26399.1"/>
    <property type="molecule type" value="Genomic_DNA"/>
</dbReference>
<protein>
    <recommendedName>
        <fullName evidence="2">protein-tyrosine-phosphatase</fullName>
        <ecNumber evidence="2">3.1.3.48</ecNumber>
    </recommendedName>
</protein>
<evidence type="ECO:0000259" key="7">
    <source>
        <dbReference type="SMART" id="SM00226"/>
    </source>
</evidence>
<proteinExistence type="inferred from homology"/>
<organism evidence="8 9">
    <name type="scientific">Suicoccus acidiformans</name>
    <dbReference type="NCBI Taxonomy" id="2036206"/>
    <lineage>
        <taxon>Bacteria</taxon>
        <taxon>Bacillati</taxon>
        <taxon>Bacillota</taxon>
        <taxon>Bacilli</taxon>
        <taxon>Lactobacillales</taxon>
        <taxon>Aerococcaceae</taxon>
        <taxon>Suicoccus</taxon>
    </lineage>
</organism>
<dbReference type="OrthoDB" id="9784339at2"/>
<dbReference type="InterPro" id="IPR017867">
    <property type="entry name" value="Tyr_phospatase_low_mol_wt"/>
</dbReference>
<dbReference type="PANTHER" id="PTHR11717:SF7">
    <property type="entry name" value="LOW MOLECULAR WEIGHT PHOSPHOTYROSINE PROTEIN PHOSPHATASE"/>
    <property type="match status" value="1"/>
</dbReference>
<evidence type="ECO:0000256" key="6">
    <source>
        <dbReference type="PIRSR" id="PIRSR617867-1"/>
    </source>
</evidence>
<accession>A0A347WMU2</accession>
<evidence type="ECO:0000256" key="3">
    <source>
        <dbReference type="ARBA" id="ARBA00022801"/>
    </source>
</evidence>
<feature type="active site" evidence="6">
    <location>
        <position position="14"/>
    </location>
</feature>
<dbReference type="GO" id="GO:0004725">
    <property type="term" value="F:protein tyrosine phosphatase activity"/>
    <property type="evidence" value="ECO:0007669"/>
    <property type="project" value="UniProtKB-EC"/>
</dbReference>
<evidence type="ECO:0000256" key="4">
    <source>
        <dbReference type="ARBA" id="ARBA00022912"/>
    </source>
</evidence>